<gene>
    <name evidence="2" type="ORF">ABEB36_004083</name>
</gene>
<comment type="caution">
    <text evidence="2">The sequence shown here is derived from an EMBL/GenBank/DDBJ whole genome shotgun (WGS) entry which is preliminary data.</text>
</comment>
<sequence>MESEDRNSTADNEKWGYVIVLATVVLVVSGLSFDTSLLGLGYDSSVLACFLLMRFSYRKVSFLGSIIFLVGAISRIYVQNFIQFIISVAIFENMGIHLLALASLTALNSNFDKKVVLVACLHETAVCAFSLVLPKFTAWNEEKFGPRGPLIGLALLSCLCLPASAMLKPPPKQMIVLHCQDTEDGIIRDERIEPEKKNENSFMEVISLAEPKESITPPLADQTASKTLFNELSQKLILLKSYKYWNIIIGISLILIADYFFFSIFPAFYEKYNLTEEIGFTIMYYSAPELIFRILLTIVLAFVKLKSRLLILFTSAFVVFIRFVSTCITRVFFEEYKDNFTTAYSIFSVILNVFDLIFLGLIHLSFYWHDGQKEMENICIAAYIICLIMWTLEFTFFTKKPANTGQNLNKNQ</sequence>
<organism evidence="2 3">
    <name type="scientific">Hypothenemus hampei</name>
    <name type="common">Coffee berry borer</name>
    <dbReference type="NCBI Taxonomy" id="57062"/>
    <lineage>
        <taxon>Eukaryota</taxon>
        <taxon>Metazoa</taxon>
        <taxon>Ecdysozoa</taxon>
        <taxon>Arthropoda</taxon>
        <taxon>Hexapoda</taxon>
        <taxon>Insecta</taxon>
        <taxon>Pterygota</taxon>
        <taxon>Neoptera</taxon>
        <taxon>Endopterygota</taxon>
        <taxon>Coleoptera</taxon>
        <taxon>Polyphaga</taxon>
        <taxon>Cucujiformia</taxon>
        <taxon>Curculionidae</taxon>
        <taxon>Scolytinae</taxon>
        <taxon>Hypothenemus</taxon>
    </lineage>
</organism>
<feature type="transmembrane region" description="Helical" evidence="1">
    <location>
        <begin position="345"/>
        <end position="368"/>
    </location>
</feature>
<dbReference type="Proteomes" id="UP001566132">
    <property type="component" value="Unassembled WGS sequence"/>
</dbReference>
<keyword evidence="3" id="KW-1185">Reference proteome</keyword>
<name>A0ABD1F4S7_HYPHA</name>
<feature type="transmembrane region" description="Helical" evidence="1">
    <location>
        <begin position="84"/>
        <end position="104"/>
    </location>
</feature>
<keyword evidence="1" id="KW-0812">Transmembrane</keyword>
<evidence type="ECO:0000256" key="1">
    <source>
        <dbReference type="SAM" id="Phobius"/>
    </source>
</evidence>
<evidence type="ECO:0000313" key="2">
    <source>
        <dbReference type="EMBL" id="KAL1509321.1"/>
    </source>
</evidence>
<keyword evidence="1" id="KW-1133">Transmembrane helix</keyword>
<feature type="transmembrane region" description="Helical" evidence="1">
    <location>
        <begin position="116"/>
        <end position="136"/>
    </location>
</feature>
<dbReference type="PANTHER" id="PTHR11360">
    <property type="entry name" value="MONOCARBOXYLATE TRANSPORTER"/>
    <property type="match status" value="1"/>
</dbReference>
<keyword evidence="1" id="KW-0472">Membrane</keyword>
<evidence type="ECO:0000313" key="3">
    <source>
        <dbReference type="Proteomes" id="UP001566132"/>
    </source>
</evidence>
<protein>
    <submittedName>
        <fullName evidence="2">Uncharacterized protein</fullName>
    </submittedName>
</protein>
<dbReference type="SUPFAM" id="SSF103473">
    <property type="entry name" value="MFS general substrate transporter"/>
    <property type="match status" value="1"/>
</dbReference>
<dbReference type="Gene3D" id="1.20.1250.20">
    <property type="entry name" value="MFS general substrate transporter like domains"/>
    <property type="match status" value="1"/>
</dbReference>
<feature type="transmembrane region" description="Helical" evidence="1">
    <location>
        <begin position="244"/>
        <end position="262"/>
    </location>
</feature>
<feature type="transmembrane region" description="Helical" evidence="1">
    <location>
        <begin position="310"/>
        <end position="333"/>
    </location>
</feature>
<feature type="transmembrane region" description="Helical" evidence="1">
    <location>
        <begin position="282"/>
        <end position="303"/>
    </location>
</feature>
<feature type="transmembrane region" description="Helical" evidence="1">
    <location>
        <begin position="15"/>
        <end position="40"/>
    </location>
</feature>
<dbReference type="InterPro" id="IPR050327">
    <property type="entry name" value="Proton-linked_MCT"/>
</dbReference>
<dbReference type="Pfam" id="PF07690">
    <property type="entry name" value="MFS_1"/>
    <property type="match status" value="1"/>
</dbReference>
<feature type="transmembrane region" description="Helical" evidence="1">
    <location>
        <begin position="60"/>
        <end position="78"/>
    </location>
</feature>
<feature type="transmembrane region" description="Helical" evidence="1">
    <location>
        <begin position="148"/>
        <end position="167"/>
    </location>
</feature>
<feature type="transmembrane region" description="Helical" evidence="1">
    <location>
        <begin position="380"/>
        <end position="398"/>
    </location>
</feature>
<accession>A0ABD1F4S7</accession>
<dbReference type="AlphaFoldDB" id="A0ABD1F4S7"/>
<dbReference type="PANTHER" id="PTHR11360:SF309">
    <property type="entry name" value="MONOCARBOXYLATE TRANSPORTER 7-LIKE PROTEIN"/>
    <property type="match status" value="1"/>
</dbReference>
<dbReference type="InterPro" id="IPR011701">
    <property type="entry name" value="MFS"/>
</dbReference>
<dbReference type="EMBL" id="JBDJPC010000003">
    <property type="protein sequence ID" value="KAL1509321.1"/>
    <property type="molecule type" value="Genomic_DNA"/>
</dbReference>
<dbReference type="InterPro" id="IPR036259">
    <property type="entry name" value="MFS_trans_sf"/>
</dbReference>
<proteinExistence type="predicted"/>
<reference evidence="2 3" key="1">
    <citation type="submission" date="2024-05" db="EMBL/GenBank/DDBJ databases">
        <title>Genetic variation in Jamaican populations of the coffee berry borer (Hypothenemus hampei).</title>
        <authorList>
            <person name="Errbii M."/>
            <person name="Myrie A."/>
        </authorList>
    </citation>
    <scope>NUCLEOTIDE SEQUENCE [LARGE SCALE GENOMIC DNA]</scope>
    <source>
        <strain evidence="2">JA-Hopewell-2020-01-JO</strain>
        <tissue evidence="2">Whole body</tissue>
    </source>
</reference>